<dbReference type="PROSITE" id="PS51257">
    <property type="entry name" value="PROKAR_LIPOPROTEIN"/>
    <property type="match status" value="1"/>
</dbReference>
<name>A0A7G1HYU3_9BACT</name>
<comment type="subcellular location">
    <subcellularLocation>
        <location evidence="1">Cell envelope</location>
    </subcellularLocation>
</comment>
<dbReference type="Gene3D" id="1.50.10.100">
    <property type="entry name" value="Chondroitin AC/alginate lyase"/>
    <property type="match status" value="1"/>
</dbReference>
<evidence type="ECO:0000259" key="2">
    <source>
        <dbReference type="Pfam" id="PF07940"/>
    </source>
</evidence>
<dbReference type="Proteomes" id="UP000594042">
    <property type="component" value="Chromosome"/>
</dbReference>
<dbReference type="AlphaFoldDB" id="A0A7G1HYU3"/>
<reference evidence="4" key="1">
    <citation type="submission" date="2020-07" db="EMBL/GenBank/DDBJ databases">
        <title>Complete genome sequencing of Coprobacter sp. strain 2CBH44.</title>
        <authorList>
            <person name="Sakamoto M."/>
            <person name="Murakami T."/>
            <person name="Mori H."/>
        </authorList>
    </citation>
    <scope>NUCLEOTIDE SEQUENCE [LARGE SCALE GENOMIC DNA]</scope>
    <source>
        <strain evidence="4">2CBH44</strain>
    </source>
</reference>
<dbReference type="SUPFAM" id="SSF48230">
    <property type="entry name" value="Chondroitin AC/alginate lyase"/>
    <property type="match status" value="1"/>
</dbReference>
<dbReference type="InterPro" id="IPR008929">
    <property type="entry name" value="Chondroitin_lyas"/>
</dbReference>
<gene>
    <name evidence="3" type="ORF">Cop2CBH44_32130</name>
</gene>
<evidence type="ECO:0000313" key="3">
    <source>
        <dbReference type="EMBL" id="BCI64860.1"/>
    </source>
</evidence>
<proteinExistence type="predicted"/>
<evidence type="ECO:0000313" key="4">
    <source>
        <dbReference type="Proteomes" id="UP000594042"/>
    </source>
</evidence>
<accession>A0A7G1HYU3</accession>
<dbReference type="GO" id="GO:0016829">
    <property type="term" value="F:lyase activity"/>
    <property type="evidence" value="ECO:0007669"/>
    <property type="project" value="InterPro"/>
</dbReference>
<organism evidence="3 4">
    <name type="scientific">Coprobacter secundus subsp. similis</name>
    <dbReference type="NCBI Taxonomy" id="2751153"/>
    <lineage>
        <taxon>Bacteria</taxon>
        <taxon>Pseudomonadati</taxon>
        <taxon>Bacteroidota</taxon>
        <taxon>Bacteroidia</taxon>
        <taxon>Bacteroidales</taxon>
        <taxon>Barnesiellaceae</taxon>
        <taxon>Coprobacter</taxon>
    </lineage>
</organism>
<keyword evidence="4" id="KW-1185">Reference proteome</keyword>
<protein>
    <recommendedName>
        <fullName evidence="2">Heparinase II/III-like C-terminal domain-containing protein</fullName>
    </recommendedName>
</protein>
<sequence length="644" mass="72279">MSVRVMCRYVNLVVIFILMVPLVLSCQSDVLAGKDMNGMEAVWRSSADVPGHPRLFLLKGEEENIKAILADVQYAKVHNGILSTAENLLSKPLSERVLTGKRLLDVSRECIKRIFYWSYAYRMTADSRFLKRARQEMLAVASFSDWNPSHFLDVAEMTVAMSIGYDWLYDDLPDTERALIKDAILKKGLEPSMDSENNDFLWKANNWNQVCNAAMVIGALALYEDDEEFAKEIITRSVASIKLALSGYGIDGNYPEGYGYWGYGTSYQAIFFSALQKALQTDFGLLIDVPGFDNSGQYALQMIAPSLLSFNYSDTDSGTSMNPTLFWFAQREHDSSLLWIERQQIERATSFSYRLLPFLLLWASEVGSIDVVAPRKNVWVARNANAVAVMRTSWSNRDAIYVGVKGGSPAESHGHMDVGSFVLEAQGVRWGIDLGMQDYNSLESYGLSIFGTEQDSERWKVFRMNNFSHNTLAVDGQLQRVDGDASFISYSDNPLFMNAVLDLTPVYEGLLQEVRRGVAIIDNGFVVVQDEIKTLNRMSTGVRWSMATQAAVEVVDRNTFCLSQGERRLLVEVVQPRDVVLKVWPAIGKYEYDASNEGCSLIGFDTWIPGNVSRTLQVRLIPECSPTSGQDVPALSEWKVTSYL</sequence>
<dbReference type="PANTHER" id="PTHR38045">
    <property type="entry name" value="CHROMOSOME 1, WHOLE GENOME SHOTGUN SEQUENCE"/>
    <property type="match status" value="1"/>
</dbReference>
<dbReference type="Gene3D" id="2.70.98.70">
    <property type="match status" value="1"/>
</dbReference>
<evidence type="ECO:0000256" key="1">
    <source>
        <dbReference type="ARBA" id="ARBA00004196"/>
    </source>
</evidence>
<dbReference type="Pfam" id="PF07940">
    <property type="entry name" value="Hepar_II_III_C"/>
    <property type="match status" value="1"/>
</dbReference>
<feature type="domain" description="Heparinase II/III-like C-terminal" evidence="2">
    <location>
        <begin position="392"/>
        <end position="570"/>
    </location>
</feature>
<dbReference type="EMBL" id="AP023322">
    <property type="protein sequence ID" value="BCI64860.1"/>
    <property type="molecule type" value="Genomic_DNA"/>
</dbReference>
<dbReference type="KEGG" id="copr:Cop2CBH44_32130"/>
<dbReference type="InterPro" id="IPR012480">
    <property type="entry name" value="Hepar_II_III_C"/>
</dbReference>
<dbReference type="PANTHER" id="PTHR38045:SF1">
    <property type="entry name" value="HEPARINASE II_III-LIKE PROTEIN"/>
    <property type="match status" value="1"/>
</dbReference>
<dbReference type="GO" id="GO:0030313">
    <property type="term" value="C:cell envelope"/>
    <property type="evidence" value="ECO:0007669"/>
    <property type="project" value="UniProtKB-SubCell"/>
</dbReference>